<dbReference type="Pfam" id="PF09056">
    <property type="entry name" value="Phospholip_A2_3"/>
    <property type="match status" value="1"/>
</dbReference>
<organism evidence="4 5">
    <name type="scientific">Longimycelium tulufanense</name>
    <dbReference type="NCBI Taxonomy" id="907463"/>
    <lineage>
        <taxon>Bacteria</taxon>
        <taxon>Bacillati</taxon>
        <taxon>Actinomycetota</taxon>
        <taxon>Actinomycetes</taxon>
        <taxon>Pseudonocardiales</taxon>
        <taxon>Pseudonocardiaceae</taxon>
        <taxon>Longimycelium</taxon>
    </lineage>
</organism>
<dbReference type="Pfam" id="PF01757">
    <property type="entry name" value="Acyl_transf_3"/>
    <property type="match status" value="1"/>
</dbReference>
<reference evidence="4" key="2">
    <citation type="submission" date="2020-09" db="EMBL/GenBank/DDBJ databases">
        <authorList>
            <person name="Sun Q."/>
            <person name="Zhou Y."/>
        </authorList>
    </citation>
    <scope>NUCLEOTIDE SEQUENCE</scope>
    <source>
        <strain evidence="4">CGMCC 4.5737</strain>
    </source>
</reference>
<comment type="caution">
    <text evidence="4">The sequence shown here is derived from an EMBL/GenBank/DDBJ whole genome shotgun (WGS) entry which is preliminary data.</text>
</comment>
<feature type="transmembrane region" description="Helical" evidence="2">
    <location>
        <begin position="268"/>
        <end position="290"/>
    </location>
</feature>
<dbReference type="GO" id="GO:0050482">
    <property type="term" value="P:arachidonate secretion"/>
    <property type="evidence" value="ECO:0007669"/>
    <property type="project" value="InterPro"/>
</dbReference>
<dbReference type="SUPFAM" id="SSF48619">
    <property type="entry name" value="Phospholipase A2, PLA2"/>
    <property type="match status" value="1"/>
</dbReference>
<feature type="region of interest" description="Disordered" evidence="1">
    <location>
        <begin position="1"/>
        <end position="24"/>
    </location>
</feature>
<feature type="transmembrane region" description="Helical" evidence="2">
    <location>
        <begin position="466"/>
        <end position="487"/>
    </location>
</feature>
<dbReference type="AlphaFoldDB" id="A0A8J3CC29"/>
<feature type="transmembrane region" description="Helical" evidence="2">
    <location>
        <begin position="384"/>
        <end position="403"/>
    </location>
</feature>
<dbReference type="RefSeq" id="WP_189055422.1">
    <property type="nucleotide sequence ID" value="NZ_BMMK01000005.1"/>
</dbReference>
<evidence type="ECO:0000256" key="2">
    <source>
        <dbReference type="SAM" id="Phobius"/>
    </source>
</evidence>
<evidence type="ECO:0000256" key="1">
    <source>
        <dbReference type="SAM" id="MobiDB-lite"/>
    </source>
</evidence>
<gene>
    <name evidence="4" type="ORF">GCM10012275_15700</name>
</gene>
<evidence type="ECO:0000313" key="5">
    <source>
        <dbReference type="Proteomes" id="UP000637578"/>
    </source>
</evidence>
<feature type="transmembrane region" description="Helical" evidence="2">
    <location>
        <begin position="499"/>
        <end position="521"/>
    </location>
</feature>
<feature type="transmembrane region" description="Helical" evidence="2">
    <location>
        <begin position="302"/>
        <end position="325"/>
    </location>
</feature>
<keyword evidence="2" id="KW-0472">Membrane</keyword>
<proteinExistence type="predicted"/>
<dbReference type="Proteomes" id="UP000637578">
    <property type="component" value="Unassembled WGS sequence"/>
</dbReference>
<keyword evidence="2" id="KW-1133">Transmembrane helix</keyword>
<evidence type="ECO:0000313" key="4">
    <source>
        <dbReference type="EMBL" id="GGM45500.1"/>
    </source>
</evidence>
<keyword evidence="5" id="KW-1185">Reference proteome</keyword>
<sequence>MHPPDGTTLTRASDRAGEPTRPVLSGPRRLTALLPWRLPQLPLAVRAVAVVAVVFLCGLLLSRPTDPGNGPVDPSVAGAARVAAALAHPSVDRDPVADLPADFAQQFGYEPIMVRFPDGRLRALHPRGDCSAPGGATAYDFDAGCKAHDFGYDVLRYAERKGHPLGPEARRGIDDQLAADMHARCATQRGHDVVACHALANTYSAGLTFNSWRQRYGPPSYEPVASWTAGLAVIACLMLARRPGRFRAPRPAPATPAVGHGTNRVEHFLPLASILLALVGMPLVVALGWGGEGLAPQPGLWITIWVLQVLPLFFFAGGRANLAVWRAVRERGGGYVEFLCERVGRLLRPVVAFVLAWLMLPLGLGMLDAGARLDGLGWLVARPLWYLGVYLLVAAASPVAAWLHDRFAWAVPTMLAALALSLDLVRQATDNALIGYPNVLVVGLLVQQLGFCHADGRLAGLNRRTLALVACSGLAALAVLVATGAYPRTLGGESGSPSGLNPLAVCGLALAAWQIPFVLLWRGRAARWLARRRPLRLLGRLGATPVTLFLWHIALVLVAVRLLAVLGVEVPWPVPGAGWLAALLALVAVLVFVFRRLEHTELPVRAGSRVESAHGRLAAALGVGFAALGLLGFVATGFAAGPQARTVWFLDVDPMQNLLHLLLGVYLVRAARAGITGRPLPWLLGALASLPPLLLPNPAVVTQLLHGGMLALAGLMLLVPRRHVAVLLAHR</sequence>
<feature type="transmembrane region" description="Helical" evidence="2">
    <location>
        <begin position="346"/>
        <end position="364"/>
    </location>
</feature>
<reference evidence="4" key="1">
    <citation type="journal article" date="2014" name="Int. J. Syst. Evol. Microbiol.">
        <title>Complete genome sequence of Corynebacterium casei LMG S-19264T (=DSM 44701T), isolated from a smear-ripened cheese.</title>
        <authorList>
            <consortium name="US DOE Joint Genome Institute (JGI-PGF)"/>
            <person name="Walter F."/>
            <person name="Albersmeier A."/>
            <person name="Kalinowski J."/>
            <person name="Ruckert C."/>
        </authorList>
    </citation>
    <scope>NUCLEOTIDE SEQUENCE</scope>
    <source>
        <strain evidence="4">CGMCC 4.5737</strain>
    </source>
</reference>
<feature type="transmembrane region" description="Helical" evidence="2">
    <location>
        <begin position="617"/>
        <end position="641"/>
    </location>
</feature>
<feature type="transmembrane region" description="Helical" evidence="2">
    <location>
        <begin position="701"/>
        <end position="719"/>
    </location>
</feature>
<dbReference type="InterPro" id="IPR036444">
    <property type="entry name" value="PLipase_A2_dom_sf"/>
</dbReference>
<feature type="transmembrane region" description="Helical" evidence="2">
    <location>
        <begin position="541"/>
        <end position="564"/>
    </location>
</feature>
<keyword evidence="2" id="KW-0812">Transmembrane</keyword>
<accession>A0A8J3CC29</accession>
<feature type="transmembrane region" description="Helical" evidence="2">
    <location>
        <begin position="576"/>
        <end position="597"/>
    </location>
</feature>
<dbReference type="InterPro" id="IPR002656">
    <property type="entry name" value="Acyl_transf_3_dom"/>
</dbReference>
<protein>
    <submittedName>
        <fullName evidence="4">Phospholipase</fullName>
    </submittedName>
</protein>
<dbReference type="GO" id="GO:0016747">
    <property type="term" value="F:acyltransferase activity, transferring groups other than amino-acyl groups"/>
    <property type="evidence" value="ECO:0007669"/>
    <property type="project" value="InterPro"/>
</dbReference>
<dbReference type="InterPro" id="IPR015141">
    <property type="entry name" value="PLipase_A2_prok/fun"/>
</dbReference>
<name>A0A8J3CC29_9PSEU</name>
<dbReference type="Gene3D" id="1.20.90.10">
    <property type="entry name" value="Phospholipase A2 domain"/>
    <property type="match status" value="1"/>
</dbReference>
<dbReference type="EMBL" id="BMMK01000005">
    <property type="protein sequence ID" value="GGM45500.1"/>
    <property type="molecule type" value="Genomic_DNA"/>
</dbReference>
<feature type="transmembrane region" description="Helical" evidence="2">
    <location>
        <begin position="43"/>
        <end position="61"/>
    </location>
</feature>
<evidence type="ECO:0000259" key="3">
    <source>
        <dbReference type="Pfam" id="PF01757"/>
    </source>
</evidence>
<dbReference type="GO" id="GO:0006644">
    <property type="term" value="P:phospholipid metabolic process"/>
    <property type="evidence" value="ECO:0007669"/>
    <property type="project" value="InterPro"/>
</dbReference>
<feature type="domain" description="Acyltransferase 3" evidence="3">
    <location>
        <begin position="300"/>
        <end position="592"/>
    </location>
</feature>
<dbReference type="GO" id="GO:0004623">
    <property type="term" value="F:phospholipase A2 activity"/>
    <property type="evidence" value="ECO:0007669"/>
    <property type="project" value="InterPro"/>
</dbReference>